<dbReference type="InterPro" id="IPR011055">
    <property type="entry name" value="Dup_hybrid_motif"/>
</dbReference>
<dbReference type="AlphaFoldDB" id="Q30TF8"/>
<evidence type="ECO:0000313" key="4">
    <source>
        <dbReference type="Proteomes" id="UP000002714"/>
    </source>
</evidence>
<evidence type="ECO:0000256" key="1">
    <source>
        <dbReference type="ARBA" id="ARBA00022729"/>
    </source>
</evidence>
<proteinExistence type="predicted"/>
<dbReference type="STRING" id="326298.Suden_0442"/>
<keyword evidence="1" id="KW-0732">Signal</keyword>
<feature type="domain" description="M23ase beta-sheet core" evidence="2">
    <location>
        <begin position="178"/>
        <end position="272"/>
    </location>
</feature>
<dbReference type="CDD" id="cd12797">
    <property type="entry name" value="M23_peptidase"/>
    <property type="match status" value="1"/>
</dbReference>
<protein>
    <submittedName>
        <fullName evidence="3">Peptidase M23B</fullName>
    </submittedName>
</protein>
<dbReference type="Pfam" id="PF01551">
    <property type="entry name" value="Peptidase_M23"/>
    <property type="match status" value="1"/>
</dbReference>
<dbReference type="InterPro" id="IPR016047">
    <property type="entry name" value="M23ase_b-sheet_dom"/>
</dbReference>
<dbReference type="RefSeq" id="WP_011372077.1">
    <property type="nucleotide sequence ID" value="NC_007575.1"/>
</dbReference>
<keyword evidence="4" id="KW-1185">Reference proteome</keyword>
<reference evidence="3 4" key="1">
    <citation type="journal article" date="2008" name="Appl. Environ. Microbiol.">
        <title>Genome of the epsilonproteobacterial chemolithoautotroph Sulfurimonas denitrificans.</title>
        <authorList>
            <person name="Sievert S.M."/>
            <person name="Scott K.M."/>
            <person name="Klotz M.G."/>
            <person name="Chain P.S.G."/>
            <person name="Hauser L.J."/>
            <person name="Hemp J."/>
            <person name="Huegler M."/>
            <person name="Land M."/>
            <person name="Lapidus A."/>
            <person name="Larimer F.W."/>
            <person name="Lucas S."/>
            <person name="Malfatti S.A."/>
            <person name="Meyer F."/>
            <person name="Paulsen I.T."/>
            <person name="Ren Q."/>
            <person name="Simon J."/>
            <person name="Bailey K."/>
            <person name="Diaz E."/>
            <person name="Fitzpatrick K.A."/>
            <person name="Glover B."/>
            <person name="Gwatney N."/>
            <person name="Korajkic A."/>
            <person name="Long A."/>
            <person name="Mobberley J.M."/>
            <person name="Pantry S.N."/>
            <person name="Pazder G."/>
            <person name="Peterson S."/>
            <person name="Quintanilla J.D."/>
            <person name="Sprinkle R."/>
            <person name="Stephens J."/>
            <person name="Thomas P."/>
            <person name="Vaughn R."/>
            <person name="Weber M.J."/>
            <person name="Wooten L.L."/>
        </authorList>
    </citation>
    <scope>NUCLEOTIDE SEQUENCE [LARGE SCALE GENOMIC DNA]</scope>
    <source>
        <strain evidence="4">ATCC 33889 / DSM 1251</strain>
    </source>
</reference>
<dbReference type="KEGG" id="tdn:Suden_0442"/>
<name>Q30TF8_SULDN</name>
<evidence type="ECO:0000259" key="2">
    <source>
        <dbReference type="Pfam" id="PF01551"/>
    </source>
</evidence>
<dbReference type="Gene3D" id="2.70.70.10">
    <property type="entry name" value="Glucose Permease (Domain IIA)"/>
    <property type="match status" value="1"/>
</dbReference>
<accession>Q30TF8</accession>
<dbReference type="EMBL" id="CP000153">
    <property type="protein sequence ID" value="ABB43723.1"/>
    <property type="molecule type" value="Genomic_DNA"/>
</dbReference>
<dbReference type="SUPFAM" id="SSF51261">
    <property type="entry name" value="Duplicated hybrid motif"/>
    <property type="match status" value="1"/>
</dbReference>
<sequence length="285" mass="32077">MNFLLILFLSVSSLFGFEVEFASGIVENGKVALLEFKKEKNILYEEALFDDKKYKILAHPKKSEKFYLLIPIDYEEKIAKKNIEIFYKDSGKEKSKVVVLDIKEAKYEKEALQVDSSKVTLSKKDKARSEKEYAEAMKIYNTSTPKSMLTSNFVVPLESKITSDFGKARVYNNTLKGYHGGTDFRASIGTPIIAANDGEVALAKDRFYSGMSILINHGDGIYTCYFHMSRFDVKEGQRVKKGELLGLSGDSGRVSGPHLHFGVRVGGKQVDPLHFMTLINKNLLL</sequence>
<gene>
    <name evidence="3" type="ordered locus">Suden_0442</name>
</gene>
<dbReference type="PANTHER" id="PTHR21666">
    <property type="entry name" value="PEPTIDASE-RELATED"/>
    <property type="match status" value="1"/>
</dbReference>
<organism evidence="3 4">
    <name type="scientific">Sulfurimonas denitrificans (strain ATCC 33889 / DSM 1251)</name>
    <name type="common">Thiomicrospira denitrificans (strain ATCC 33889 / DSM 1251)</name>
    <dbReference type="NCBI Taxonomy" id="326298"/>
    <lineage>
        <taxon>Bacteria</taxon>
        <taxon>Pseudomonadati</taxon>
        <taxon>Campylobacterota</taxon>
        <taxon>Epsilonproteobacteria</taxon>
        <taxon>Campylobacterales</taxon>
        <taxon>Sulfurimonadaceae</taxon>
        <taxon>Sulfurimonas</taxon>
    </lineage>
</organism>
<dbReference type="OrthoDB" id="9815245at2"/>
<dbReference type="HOGENOM" id="CLU_029425_5_2_7"/>
<dbReference type="PANTHER" id="PTHR21666:SF289">
    <property type="entry name" value="L-ALA--D-GLU ENDOPEPTIDASE"/>
    <property type="match status" value="1"/>
</dbReference>
<dbReference type="Proteomes" id="UP000002714">
    <property type="component" value="Chromosome"/>
</dbReference>
<dbReference type="eggNOG" id="COG0739">
    <property type="taxonomic scope" value="Bacteria"/>
</dbReference>
<dbReference type="InterPro" id="IPR050570">
    <property type="entry name" value="Cell_wall_metabolism_enzyme"/>
</dbReference>
<dbReference type="GO" id="GO:0004222">
    <property type="term" value="F:metalloendopeptidase activity"/>
    <property type="evidence" value="ECO:0007669"/>
    <property type="project" value="TreeGrafter"/>
</dbReference>
<evidence type="ECO:0000313" key="3">
    <source>
        <dbReference type="EMBL" id="ABB43723.1"/>
    </source>
</evidence>